<evidence type="ECO:0000313" key="5">
    <source>
        <dbReference type="Proteomes" id="UP000233256"/>
    </source>
</evidence>
<feature type="binding site" evidence="3">
    <location>
        <position position="77"/>
    </location>
    <ligand>
        <name>Mg(2+)</name>
        <dbReference type="ChEBI" id="CHEBI:18420"/>
        <label>1</label>
    </ligand>
</feature>
<keyword evidence="2" id="KW-0378">Hydrolase</keyword>
<evidence type="ECO:0008006" key="6">
    <source>
        <dbReference type="Google" id="ProtNLM"/>
    </source>
</evidence>
<keyword evidence="3" id="KW-0460">Magnesium</keyword>
<dbReference type="SUPFAM" id="SSF101478">
    <property type="entry name" value="ADP-ribosylglycohydrolase"/>
    <property type="match status" value="1"/>
</dbReference>
<dbReference type="EMBL" id="PGXC01000040">
    <property type="protein sequence ID" value="PKK88604.1"/>
    <property type="molecule type" value="Genomic_DNA"/>
</dbReference>
<dbReference type="InterPro" id="IPR005502">
    <property type="entry name" value="Ribosyl_crysJ1"/>
</dbReference>
<dbReference type="GO" id="GO:0046872">
    <property type="term" value="F:metal ion binding"/>
    <property type="evidence" value="ECO:0007669"/>
    <property type="project" value="UniProtKB-KW"/>
</dbReference>
<evidence type="ECO:0000256" key="2">
    <source>
        <dbReference type="ARBA" id="ARBA00022801"/>
    </source>
</evidence>
<dbReference type="Pfam" id="PF03747">
    <property type="entry name" value="ADP_ribosyl_GH"/>
    <property type="match status" value="1"/>
</dbReference>
<evidence type="ECO:0000313" key="4">
    <source>
        <dbReference type="EMBL" id="PKK88604.1"/>
    </source>
</evidence>
<feature type="binding site" evidence="3">
    <location>
        <position position="308"/>
    </location>
    <ligand>
        <name>Mg(2+)</name>
        <dbReference type="ChEBI" id="CHEBI:18420"/>
        <label>1</label>
    </ligand>
</feature>
<dbReference type="Gene3D" id="1.10.4080.10">
    <property type="entry name" value="ADP-ribosylation/Crystallin J1"/>
    <property type="match status" value="1"/>
</dbReference>
<evidence type="ECO:0000256" key="1">
    <source>
        <dbReference type="ARBA" id="ARBA00010702"/>
    </source>
</evidence>
<evidence type="ECO:0000256" key="3">
    <source>
        <dbReference type="PIRSR" id="PIRSR605502-1"/>
    </source>
</evidence>
<sequence>MPSRIDFAQGGAEFDSRVRGLFIGGFIGDALGFPFEGLNASAVSEILGRADDIAESAPLPDFRPHPSGDFEPGTITDDSQMTLVELHTHAAESGASPDAIADALGNFWTEFRQEQRLVINPGYSLSTALTAISNGTPWNRAAAIRGRAGCGALVRIAPSAIWPWPQEEPDVRGKSSIIAEHAAITHLDTRSTACCIAFANILDTLVRGGNPVNEGDAVTLIQQTAALVEEINQETAAILREITELYLAEEGVIRERVTQISMNNEGDLWVSPYCVAVFAAALISWLRHRNTPSRALIFAIGFGGITESICSLTGQLLGAALGSDLWPDSMVQSLCGPGETSESITAALEQWLEAARLHSSST</sequence>
<dbReference type="PANTHER" id="PTHR16222:SF24">
    <property type="entry name" value="ADP-RIBOSYLHYDROLASE ARH3"/>
    <property type="match status" value="1"/>
</dbReference>
<gene>
    <name evidence="4" type="ORF">CVV64_18095</name>
</gene>
<comment type="similarity">
    <text evidence="1">Belongs to the ADP-ribosylglycohydrolase family.</text>
</comment>
<protein>
    <recommendedName>
        <fullName evidence="6">ADP-ribosylglycohydrolase family protein</fullName>
    </recommendedName>
</protein>
<organism evidence="4 5">
    <name type="scientific">Candidatus Wallbacteria bacterium HGW-Wallbacteria-1</name>
    <dbReference type="NCBI Taxonomy" id="2013854"/>
    <lineage>
        <taxon>Bacteria</taxon>
        <taxon>Candidatus Walliibacteriota</taxon>
    </lineage>
</organism>
<name>A0A2N1PJU6_9BACT</name>
<feature type="binding site" evidence="3">
    <location>
        <position position="78"/>
    </location>
    <ligand>
        <name>Mg(2+)</name>
        <dbReference type="ChEBI" id="CHEBI:18420"/>
        <label>1</label>
    </ligand>
</feature>
<dbReference type="InterPro" id="IPR050792">
    <property type="entry name" value="ADP-ribosylglycohydrolase"/>
</dbReference>
<comment type="caution">
    <text evidence="4">The sequence shown here is derived from an EMBL/GenBank/DDBJ whole genome shotgun (WGS) entry which is preliminary data.</text>
</comment>
<proteinExistence type="inferred from homology"/>
<keyword evidence="3" id="KW-0479">Metal-binding</keyword>
<dbReference type="AlphaFoldDB" id="A0A2N1PJU6"/>
<dbReference type="InterPro" id="IPR036705">
    <property type="entry name" value="Ribosyl_crysJ1_sf"/>
</dbReference>
<dbReference type="Proteomes" id="UP000233256">
    <property type="component" value="Unassembled WGS sequence"/>
</dbReference>
<reference evidence="4 5" key="1">
    <citation type="journal article" date="2017" name="ISME J.">
        <title>Potential for microbial H2 and metal transformations associated with novel bacteria and archaea in deep terrestrial subsurface sediments.</title>
        <authorList>
            <person name="Hernsdorf A.W."/>
            <person name="Amano Y."/>
            <person name="Miyakawa K."/>
            <person name="Ise K."/>
            <person name="Suzuki Y."/>
            <person name="Anantharaman K."/>
            <person name="Probst A."/>
            <person name="Burstein D."/>
            <person name="Thomas B.C."/>
            <person name="Banfield J.F."/>
        </authorList>
    </citation>
    <scope>NUCLEOTIDE SEQUENCE [LARGE SCALE GENOMIC DNA]</scope>
    <source>
        <strain evidence="4">HGW-Wallbacteria-1</strain>
    </source>
</reference>
<comment type="cofactor">
    <cofactor evidence="3">
        <name>Mg(2+)</name>
        <dbReference type="ChEBI" id="CHEBI:18420"/>
    </cofactor>
    <text evidence="3">Binds 2 magnesium ions per subunit.</text>
</comment>
<accession>A0A2N1PJU6</accession>
<feature type="binding site" evidence="3">
    <location>
        <position position="76"/>
    </location>
    <ligand>
        <name>Mg(2+)</name>
        <dbReference type="ChEBI" id="CHEBI:18420"/>
        <label>1</label>
    </ligand>
</feature>
<dbReference type="PANTHER" id="PTHR16222">
    <property type="entry name" value="ADP-RIBOSYLGLYCOHYDROLASE"/>
    <property type="match status" value="1"/>
</dbReference>
<dbReference type="GO" id="GO:0016787">
    <property type="term" value="F:hydrolase activity"/>
    <property type="evidence" value="ECO:0007669"/>
    <property type="project" value="UniProtKB-KW"/>
</dbReference>